<dbReference type="Pfam" id="PF00005">
    <property type="entry name" value="ABC_tran"/>
    <property type="match status" value="2"/>
</dbReference>
<comment type="caution">
    <text evidence="5">The sequence shown here is derived from an EMBL/GenBank/DDBJ whole genome shotgun (WGS) entry which is preliminary data.</text>
</comment>
<evidence type="ECO:0000259" key="4">
    <source>
        <dbReference type="PROSITE" id="PS50893"/>
    </source>
</evidence>
<dbReference type="Gene3D" id="3.40.50.300">
    <property type="entry name" value="P-loop containing nucleotide triphosphate hydrolases"/>
    <property type="match status" value="2"/>
</dbReference>
<name>A0ABT2YUC7_9GAMM</name>
<dbReference type="InterPro" id="IPR003439">
    <property type="entry name" value="ABC_transporter-like_ATP-bd"/>
</dbReference>
<dbReference type="SMART" id="SM00382">
    <property type="entry name" value="AAA"/>
    <property type="match status" value="2"/>
</dbReference>
<dbReference type="SUPFAM" id="SSF52540">
    <property type="entry name" value="P-loop containing nucleoside triphosphate hydrolases"/>
    <property type="match status" value="2"/>
</dbReference>
<dbReference type="GO" id="GO:0005524">
    <property type="term" value="F:ATP binding"/>
    <property type="evidence" value="ECO:0007669"/>
    <property type="project" value="UniProtKB-KW"/>
</dbReference>
<dbReference type="InterPro" id="IPR027417">
    <property type="entry name" value="P-loop_NTPase"/>
</dbReference>
<dbReference type="RefSeq" id="WP_263530881.1">
    <property type="nucleotide sequence ID" value="NZ_JAOVZB010000005.1"/>
</dbReference>
<keyword evidence="6" id="KW-1185">Reference proteome</keyword>
<dbReference type="NCBIfam" id="NF008453">
    <property type="entry name" value="PRK11308.1"/>
    <property type="match status" value="2"/>
</dbReference>
<gene>
    <name evidence="5" type="ORF">OFY17_11525</name>
</gene>
<dbReference type="Pfam" id="PF08352">
    <property type="entry name" value="oligo_HPY"/>
    <property type="match status" value="2"/>
</dbReference>
<organism evidence="5 6">
    <name type="scientific">Marinomonas sargassi</name>
    <dbReference type="NCBI Taxonomy" id="2984494"/>
    <lineage>
        <taxon>Bacteria</taxon>
        <taxon>Pseudomonadati</taxon>
        <taxon>Pseudomonadota</taxon>
        <taxon>Gammaproteobacteria</taxon>
        <taxon>Oceanospirillales</taxon>
        <taxon>Oceanospirillaceae</taxon>
        <taxon>Marinomonas</taxon>
    </lineage>
</organism>
<dbReference type="Proteomes" id="UP001209713">
    <property type="component" value="Unassembled WGS sequence"/>
</dbReference>
<dbReference type="CDD" id="cd03257">
    <property type="entry name" value="ABC_NikE_OppD_transporters"/>
    <property type="match status" value="2"/>
</dbReference>
<feature type="domain" description="ABC transporter" evidence="4">
    <location>
        <begin position="7"/>
        <end position="257"/>
    </location>
</feature>
<protein>
    <submittedName>
        <fullName evidence="5">ABC transporter ATP-binding protein</fullName>
    </submittedName>
</protein>
<keyword evidence="3 5" id="KW-0067">ATP-binding</keyword>
<dbReference type="EMBL" id="JAOVZB010000005">
    <property type="protein sequence ID" value="MCV2403502.1"/>
    <property type="molecule type" value="Genomic_DNA"/>
</dbReference>
<dbReference type="InterPro" id="IPR003593">
    <property type="entry name" value="AAA+_ATPase"/>
</dbReference>
<evidence type="ECO:0000256" key="3">
    <source>
        <dbReference type="ARBA" id="ARBA00022840"/>
    </source>
</evidence>
<evidence type="ECO:0000256" key="1">
    <source>
        <dbReference type="ARBA" id="ARBA00022448"/>
    </source>
</evidence>
<reference evidence="5 6" key="1">
    <citation type="submission" date="2022-10" db="EMBL/GenBank/DDBJ databases">
        <title>Marinomonas transparenta sp. nov. and Marinomonas sargassi sp. nov., isolated from marine alga (Sargassum natans (L.) Gaillon).</title>
        <authorList>
            <person name="Wang Y."/>
        </authorList>
    </citation>
    <scope>NUCLEOTIDE SEQUENCE [LARGE SCALE GENOMIC DNA]</scope>
    <source>
        <strain evidence="5 6">C2222</strain>
    </source>
</reference>
<accession>A0ABT2YUC7</accession>
<proteinExistence type="predicted"/>
<dbReference type="NCBIfam" id="NF007739">
    <property type="entry name" value="PRK10419.1"/>
    <property type="match status" value="2"/>
</dbReference>
<feature type="domain" description="ABC transporter" evidence="4">
    <location>
        <begin position="291"/>
        <end position="545"/>
    </location>
</feature>
<dbReference type="InterPro" id="IPR017871">
    <property type="entry name" value="ABC_transporter-like_CS"/>
</dbReference>
<keyword evidence="1" id="KW-0813">Transport</keyword>
<evidence type="ECO:0000313" key="5">
    <source>
        <dbReference type="EMBL" id="MCV2403502.1"/>
    </source>
</evidence>
<dbReference type="PANTHER" id="PTHR43776">
    <property type="entry name" value="TRANSPORT ATP-BINDING PROTEIN"/>
    <property type="match status" value="1"/>
</dbReference>
<dbReference type="PROSITE" id="PS00211">
    <property type="entry name" value="ABC_TRANSPORTER_1"/>
    <property type="match status" value="2"/>
</dbReference>
<evidence type="ECO:0000256" key="2">
    <source>
        <dbReference type="ARBA" id="ARBA00022741"/>
    </source>
</evidence>
<evidence type="ECO:0000313" key="6">
    <source>
        <dbReference type="Proteomes" id="UP001209713"/>
    </source>
</evidence>
<dbReference type="PROSITE" id="PS50893">
    <property type="entry name" value="ABC_TRANSPORTER_2"/>
    <property type="match status" value="2"/>
</dbReference>
<keyword evidence="2" id="KW-0547">Nucleotide-binding</keyword>
<dbReference type="InterPro" id="IPR013563">
    <property type="entry name" value="Oligopep_ABC_C"/>
</dbReference>
<dbReference type="InterPro" id="IPR050319">
    <property type="entry name" value="ABC_transp_ATP-bind"/>
</dbReference>
<sequence>MDKQPLLSIKNLAIDFETRRGTVRAVRDVSFHLNRGEVLALVGESGSGKSVTAYSILNLLDKNGRLAEGEIFYNGMSLHNANKKQLEEVRGREIAMIFQNPMSTLNPIRKVGQHLRDMLKTHGYANWSNLEAEIEKLLHQVEIFDVDRVKNAYPFELSGGMCQRVMIALALACRSQLLIADEPTTGLDVTTQKSIMDLVHNLAKEGDLAVILITHDLGLAAKYCDKFVVMEKGLVVEQNPRSHFFADAAHPYTQKLLLATPSKDASLSELTSHSPDYLHLPEPSKATTPLLQVKGLRKTYGKQTNFLFSSATEEFVAVEDSHFEIYSGECVGLVGGSGSGKSTTSRMLSRLEDPTSGRILFEGTDITAISSKDFIRHPLRKDIQMVFQDPTGSLNPRHSVFDLISEPLLRLGAYRSKEDLNSKVEELTRQVGLPSEFIYRLPHQLSGGQKARVGIARAIALQPKLLILDEPTSALDVSVQATVLQLLETLRRELGLSYLFISHDLYVVKMLSHRLLVMQEGKIVEQGMTKEVMSNPQHPYTQGLMAAIPVIEKKSPALAEL</sequence>